<organism evidence="2 3">
    <name type="scientific">Calocera viscosa (strain TUFC12733)</name>
    <dbReference type="NCBI Taxonomy" id="1330018"/>
    <lineage>
        <taxon>Eukaryota</taxon>
        <taxon>Fungi</taxon>
        <taxon>Dikarya</taxon>
        <taxon>Basidiomycota</taxon>
        <taxon>Agaricomycotina</taxon>
        <taxon>Dacrymycetes</taxon>
        <taxon>Dacrymycetales</taxon>
        <taxon>Dacrymycetaceae</taxon>
        <taxon>Calocera</taxon>
    </lineage>
</organism>
<feature type="compositionally biased region" description="Pro residues" evidence="1">
    <location>
        <begin position="100"/>
        <end position="114"/>
    </location>
</feature>
<feature type="compositionally biased region" description="Basic residues" evidence="1">
    <location>
        <begin position="115"/>
        <end position="126"/>
    </location>
</feature>
<dbReference type="EMBL" id="KV417354">
    <property type="protein sequence ID" value="KZO90048.1"/>
    <property type="molecule type" value="Genomic_DNA"/>
</dbReference>
<feature type="region of interest" description="Disordered" evidence="1">
    <location>
        <begin position="55"/>
        <end position="74"/>
    </location>
</feature>
<protein>
    <submittedName>
        <fullName evidence="2">Uncharacterized protein</fullName>
    </submittedName>
</protein>
<feature type="region of interest" description="Disordered" evidence="1">
    <location>
        <begin position="139"/>
        <end position="206"/>
    </location>
</feature>
<evidence type="ECO:0000313" key="3">
    <source>
        <dbReference type="Proteomes" id="UP000076738"/>
    </source>
</evidence>
<sequence>MIIITNLVRTVGRSPVPQRGCGLSVDRIGWVSQPERCLIVWQRCASFVTSTPGQFNSTLRSDDEHRQGGGVVNGAHKDHSTCSLTFALATALPSHRAFRLPPPARSSSPPAHPPSPRRRAPFRSPRRFRVFRPLRRCRSPHRRCTSARRLPPCQASKARPGLRRWPGRNGGSQTTSPTSSSSPWPGSPVRVALRDPCPNPKTKAKP</sequence>
<evidence type="ECO:0000313" key="2">
    <source>
        <dbReference type="EMBL" id="KZO90048.1"/>
    </source>
</evidence>
<feature type="region of interest" description="Disordered" evidence="1">
    <location>
        <begin position="97"/>
        <end position="126"/>
    </location>
</feature>
<keyword evidence="3" id="KW-1185">Reference proteome</keyword>
<gene>
    <name evidence="2" type="ORF">CALVIDRAFT_415830</name>
</gene>
<feature type="compositionally biased region" description="Low complexity" evidence="1">
    <location>
        <begin position="171"/>
        <end position="188"/>
    </location>
</feature>
<dbReference type="Proteomes" id="UP000076738">
    <property type="component" value="Unassembled WGS sequence"/>
</dbReference>
<proteinExistence type="predicted"/>
<name>A0A167G0J0_CALVF</name>
<accession>A0A167G0J0</accession>
<evidence type="ECO:0000256" key="1">
    <source>
        <dbReference type="SAM" id="MobiDB-lite"/>
    </source>
</evidence>
<dbReference type="AlphaFoldDB" id="A0A167G0J0"/>
<reference evidence="2 3" key="1">
    <citation type="journal article" date="2016" name="Mol. Biol. Evol.">
        <title>Comparative Genomics of Early-Diverging Mushroom-Forming Fungi Provides Insights into the Origins of Lignocellulose Decay Capabilities.</title>
        <authorList>
            <person name="Nagy L.G."/>
            <person name="Riley R."/>
            <person name="Tritt A."/>
            <person name="Adam C."/>
            <person name="Daum C."/>
            <person name="Floudas D."/>
            <person name="Sun H."/>
            <person name="Yadav J.S."/>
            <person name="Pangilinan J."/>
            <person name="Larsson K.H."/>
            <person name="Matsuura K."/>
            <person name="Barry K."/>
            <person name="Labutti K."/>
            <person name="Kuo R."/>
            <person name="Ohm R.A."/>
            <person name="Bhattacharya S.S."/>
            <person name="Shirouzu T."/>
            <person name="Yoshinaga Y."/>
            <person name="Martin F.M."/>
            <person name="Grigoriev I.V."/>
            <person name="Hibbett D.S."/>
        </authorList>
    </citation>
    <scope>NUCLEOTIDE SEQUENCE [LARGE SCALE GENOMIC DNA]</scope>
    <source>
        <strain evidence="2 3">TUFC12733</strain>
    </source>
</reference>